<protein>
    <recommendedName>
        <fullName evidence="1">PilZ domain-containing protein</fullName>
    </recommendedName>
</protein>
<dbReference type="EMBL" id="JAUSQZ010000001">
    <property type="protein sequence ID" value="MDP9828540.1"/>
    <property type="molecule type" value="Genomic_DNA"/>
</dbReference>
<comment type="caution">
    <text evidence="2">The sequence shown here is derived from an EMBL/GenBank/DDBJ whole genome shotgun (WGS) entry which is preliminary data.</text>
</comment>
<dbReference type="RefSeq" id="WP_307245820.1">
    <property type="nucleotide sequence ID" value="NZ_JAUSQZ010000001.1"/>
</dbReference>
<evidence type="ECO:0000313" key="3">
    <source>
        <dbReference type="Proteomes" id="UP001235712"/>
    </source>
</evidence>
<proteinExistence type="predicted"/>
<keyword evidence="3" id="KW-1185">Reference proteome</keyword>
<accession>A0ABT9P8Q1</accession>
<dbReference type="InterPro" id="IPR009875">
    <property type="entry name" value="PilZ_domain"/>
</dbReference>
<evidence type="ECO:0000313" key="2">
    <source>
        <dbReference type="EMBL" id="MDP9828540.1"/>
    </source>
</evidence>
<organism evidence="2 3">
    <name type="scientific">Kineosporia succinea</name>
    <dbReference type="NCBI Taxonomy" id="84632"/>
    <lineage>
        <taxon>Bacteria</taxon>
        <taxon>Bacillati</taxon>
        <taxon>Actinomycetota</taxon>
        <taxon>Actinomycetes</taxon>
        <taxon>Kineosporiales</taxon>
        <taxon>Kineosporiaceae</taxon>
        <taxon>Kineosporia</taxon>
    </lineage>
</organism>
<feature type="domain" description="PilZ" evidence="1">
    <location>
        <begin position="142"/>
        <end position="221"/>
    </location>
</feature>
<reference evidence="2 3" key="1">
    <citation type="submission" date="2023-07" db="EMBL/GenBank/DDBJ databases">
        <title>Sequencing the genomes of 1000 actinobacteria strains.</title>
        <authorList>
            <person name="Klenk H.-P."/>
        </authorList>
    </citation>
    <scope>NUCLEOTIDE SEQUENCE [LARGE SCALE GENOMIC DNA]</scope>
    <source>
        <strain evidence="2 3">DSM 44388</strain>
    </source>
</reference>
<sequence length="232" mass="24681">MVSVAWGSKLVVRAGDVSVSMRSLRNVDIGGSGWAIPVMADLRSLQAAGLPGRPAVVDLTTDSGPMQVDVEIVATEGDLILRAPKVRASRPIRAASLTDQRRENVRGPVRLEFRGTLMPQAPRRAPARVQRGLLAASGPGPDAQAELVGVTTSISAGGVCVDLSQAVPFAVGGTLYGEITLPNGDLVPTLMIVLEETRDGFRAEFTDISPIDTERLVRLVFHRERAELAERG</sequence>
<gene>
    <name evidence="2" type="ORF">J2S57_004289</name>
</gene>
<dbReference type="Proteomes" id="UP001235712">
    <property type="component" value="Unassembled WGS sequence"/>
</dbReference>
<dbReference type="Pfam" id="PF07238">
    <property type="entry name" value="PilZ"/>
    <property type="match status" value="1"/>
</dbReference>
<dbReference type="Gene3D" id="2.40.10.220">
    <property type="entry name" value="predicted glycosyltransferase like domains"/>
    <property type="match status" value="1"/>
</dbReference>
<name>A0ABT9P8Q1_9ACTN</name>
<evidence type="ECO:0000259" key="1">
    <source>
        <dbReference type="Pfam" id="PF07238"/>
    </source>
</evidence>